<dbReference type="InterPro" id="IPR012580">
    <property type="entry name" value="NUC153"/>
</dbReference>
<dbReference type="GO" id="GO:0003723">
    <property type="term" value="F:RNA binding"/>
    <property type="evidence" value="ECO:0007669"/>
    <property type="project" value="TreeGrafter"/>
</dbReference>
<organism evidence="8 9">
    <name type="scientific">Dacryopinax primogenitus (strain DJM 731)</name>
    <name type="common">Brown rot fungus</name>
    <dbReference type="NCBI Taxonomy" id="1858805"/>
    <lineage>
        <taxon>Eukaryota</taxon>
        <taxon>Fungi</taxon>
        <taxon>Dikarya</taxon>
        <taxon>Basidiomycota</taxon>
        <taxon>Agaricomycotina</taxon>
        <taxon>Dacrymycetes</taxon>
        <taxon>Dacrymycetales</taxon>
        <taxon>Dacrymycetaceae</taxon>
        <taxon>Dacryopinax</taxon>
    </lineage>
</organism>
<dbReference type="EMBL" id="JH795863">
    <property type="protein sequence ID" value="EJU01899.1"/>
    <property type="molecule type" value="Genomic_DNA"/>
</dbReference>
<dbReference type="RefSeq" id="XP_040628796.1">
    <property type="nucleotide sequence ID" value="XM_040767432.1"/>
</dbReference>
<dbReference type="PANTHER" id="PTHR12202:SF0">
    <property type="entry name" value="ESF1 HOMOLOG"/>
    <property type="match status" value="1"/>
</dbReference>
<name>M5FZF7_DACPD</name>
<evidence type="ECO:0000313" key="8">
    <source>
        <dbReference type="EMBL" id="EJU01899.1"/>
    </source>
</evidence>
<keyword evidence="9" id="KW-1185">Reference proteome</keyword>
<feature type="domain" description="ESF1 RRM" evidence="7">
    <location>
        <begin position="143"/>
        <end position="302"/>
    </location>
</feature>
<dbReference type="HOGENOM" id="CLU_010564_0_1_1"/>
<evidence type="ECO:0000259" key="7">
    <source>
        <dbReference type="Pfam" id="PF25121"/>
    </source>
</evidence>
<dbReference type="OMA" id="DHDFAID"/>
<dbReference type="PANTHER" id="PTHR12202">
    <property type="entry name" value="ESF1 HOMOLOG"/>
    <property type="match status" value="1"/>
</dbReference>
<comment type="similarity">
    <text evidence="2">Belongs to the ESF1 family.</text>
</comment>
<evidence type="ECO:0000256" key="4">
    <source>
        <dbReference type="ARBA" id="ARBA00023242"/>
    </source>
</evidence>
<dbReference type="InterPro" id="IPR039754">
    <property type="entry name" value="Esf1"/>
</dbReference>
<comment type="subcellular location">
    <subcellularLocation>
        <location evidence="1">Nucleus</location>
        <location evidence="1">Nucleolus</location>
    </subcellularLocation>
</comment>
<evidence type="ECO:0000256" key="2">
    <source>
        <dbReference type="ARBA" id="ARBA00009087"/>
    </source>
</evidence>
<dbReference type="GO" id="GO:0006364">
    <property type="term" value="P:rRNA processing"/>
    <property type="evidence" value="ECO:0007669"/>
    <property type="project" value="InterPro"/>
</dbReference>
<evidence type="ECO:0000256" key="5">
    <source>
        <dbReference type="SAM" id="MobiDB-lite"/>
    </source>
</evidence>
<accession>M5FZF7</accession>
<gene>
    <name evidence="8" type="ORF">DACRYDRAFT_100166</name>
</gene>
<proteinExistence type="inferred from homology"/>
<feature type="domain" description="NUC153" evidence="6">
    <location>
        <begin position="532"/>
        <end position="560"/>
    </location>
</feature>
<dbReference type="GO" id="GO:0005730">
    <property type="term" value="C:nucleolus"/>
    <property type="evidence" value="ECO:0007669"/>
    <property type="project" value="UniProtKB-SubCell"/>
</dbReference>
<dbReference type="STRING" id="1858805.M5FZF7"/>
<evidence type="ECO:0000256" key="3">
    <source>
        <dbReference type="ARBA" id="ARBA00023054"/>
    </source>
</evidence>
<evidence type="ECO:0000313" key="9">
    <source>
        <dbReference type="Proteomes" id="UP000030653"/>
    </source>
</evidence>
<dbReference type="Pfam" id="PF25121">
    <property type="entry name" value="RRM_ESF1"/>
    <property type="match status" value="1"/>
</dbReference>
<dbReference type="OrthoDB" id="431825at2759"/>
<keyword evidence="4" id="KW-0539">Nucleus</keyword>
<reference evidence="8 9" key="1">
    <citation type="journal article" date="2012" name="Science">
        <title>The Paleozoic origin of enzymatic lignin decomposition reconstructed from 31 fungal genomes.</title>
        <authorList>
            <person name="Floudas D."/>
            <person name="Binder M."/>
            <person name="Riley R."/>
            <person name="Barry K."/>
            <person name="Blanchette R.A."/>
            <person name="Henrissat B."/>
            <person name="Martinez A.T."/>
            <person name="Otillar R."/>
            <person name="Spatafora J.W."/>
            <person name="Yadav J.S."/>
            <person name="Aerts A."/>
            <person name="Benoit I."/>
            <person name="Boyd A."/>
            <person name="Carlson A."/>
            <person name="Copeland A."/>
            <person name="Coutinho P.M."/>
            <person name="de Vries R.P."/>
            <person name="Ferreira P."/>
            <person name="Findley K."/>
            <person name="Foster B."/>
            <person name="Gaskell J."/>
            <person name="Glotzer D."/>
            <person name="Gorecki P."/>
            <person name="Heitman J."/>
            <person name="Hesse C."/>
            <person name="Hori C."/>
            <person name="Igarashi K."/>
            <person name="Jurgens J.A."/>
            <person name="Kallen N."/>
            <person name="Kersten P."/>
            <person name="Kohler A."/>
            <person name="Kuees U."/>
            <person name="Kumar T.K.A."/>
            <person name="Kuo A."/>
            <person name="LaButti K."/>
            <person name="Larrondo L.F."/>
            <person name="Lindquist E."/>
            <person name="Ling A."/>
            <person name="Lombard V."/>
            <person name="Lucas S."/>
            <person name="Lundell T."/>
            <person name="Martin R."/>
            <person name="McLaughlin D.J."/>
            <person name="Morgenstern I."/>
            <person name="Morin E."/>
            <person name="Murat C."/>
            <person name="Nagy L.G."/>
            <person name="Nolan M."/>
            <person name="Ohm R.A."/>
            <person name="Patyshakuliyeva A."/>
            <person name="Rokas A."/>
            <person name="Ruiz-Duenas F.J."/>
            <person name="Sabat G."/>
            <person name="Salamov A."/>
            <person name="Samejima M."/>
            <person name="Schmutz J."/>
            <person name="Slot J.C."/>
            <person name="St John F."/>
            <person name="Stenlid J."/>
            <person name="Sun H."/>
            <person name="Sun S."/>
            <person name="Syed K."/>
            <person name="Tsang A."/>
            <person name="Wiebenga A."/>
            <person name="Young D."/>
            <person name="Pisabarro A."/>
            <person name="Eastwood D.C."/>
            <person name="Martin F."/>
            <person name="Cullen D."/>
            <person name="Grigoriev I.V."/>
            <person name="Hibbett D.S."/>
        </authorList>
    </citation>
    <scope>NUCLEOTIDE SEQUENCE [LARGE SCALE GENOMIC DNA]</scope>
    <source>
        <strain evidence="8 9">DJM-731 SS1</strain>
    </source>
</reference>
<dbReference type="GeneID" id="63682494"/>
<evidence type="ECO:0000256" key="1">
    <source>
        <dbReference type="ARBA" id="ARBA00004604"/>
    </source>
</evidence>
<keyword evidence="3" id="KW-0175">Coiled coil</keyword>
<protein>
    <submittedName>
        <fullName evidence="8">Uncharacterized protein</fullName>
    </submittedName>
</protein>
<dbReference type="Proteomes" id="UP000030653">
    <property type="component" value="Unassembled WGS sequence"/>
</dbReference>
<feature type="region of interest" description="Disordered" evidence="5">
    <location>
        <begin position="567"/>
        <end position="604"/>
    </location>
</feature>
<evidence type="ECO:0000259" key="6">
    <source>
        <dbReference type="Pfam" id="PF08159"/>
    </source>
</evidence>
<feature type="compositionally biased region" description="Basic residues" evidence="5">
    <location>
        <begin position="572"/>
        <end position="584"/>
    </location>
</feature>
<feature type="compositionally biased region" description="Polar residues" evidence="5">
    <location>
        <begin position="592"/>
        <end position="604"/>
    </location>
</feature>
<sequence>MAESDSRFSPLVTDPRFRRLRKKDVKVKVDPRFKSLFQDKKLGPQSGPSAEDESNVESDLARGAILAESSEDEEEGHDSRLPRESDEESVILHPKRAREKHIPPDGGHIDLDEDASAEPEAHVVEYSANVIEPVTSGVSGKETCRLAVVNLDWDHIRASDLYMVFSSVLGAQGSKTGQEDGKVLHVGIYLSDFGKERLKREEREGPPPEVFKRWQSSAIAISVDNVIKVDNGEEYDNDALRRYQLDRLRYFYAVVTCDTPRTASLIYRELDGTELERTANVIDLSFVPDGMEFATECREEATQSTSSMDTLDFSTTALRHSKVNLTWDEDDPRRKKFIRRSFTHKDTDEADFRAYIASSDSENISDDEPSRRDELRNLLLGLNGEDEQAFGKAFKSRADMEVTFMPGLTDAAAQEESDREETTLYRYQRKMKEKQKERRVGNKLLDTFAPPGNDDFFEAADSRPWNKTEQPAALLPDKEELALILDSGIERTVHFDMHAILRAEKANVQKRHIGKKKSQITDNDTFVLDVSDPRFNPLHEDTAFGLDPSHPKFQRTKAMTALLEARSSPKTYGRKLPGKTSRKRERSEMLGTLSTVNSTKRPRS</sequence>
<dbReference type="Pfam" id="PF08159">
    <property type="entry name" value="NUC153"/>
    <property type="match status" value="1"/>
</dbReference>
<feature type="region of interest" description="Disordered" evidence="5">
    <location>
        <begin position="36"/>
        <end position="90"/>
    </location>
</feature>
<dbReference type="AlphaFoldDB" id="M5FZF7"/>
<dbReference type="InterPro" id="IPR056750">
    <property type="entry name" value="RRM_ESF1"/>
</dbReference>